<keyword evidence="16" id="KW-1185">Reference proteome</keyword>
<dbReference type="STRING" id="51511.ENSCSAVP00000001928"/>
<reference evidence="15" key="3">
    <citation type="submission" date="2025-09" db="UniProtKB">
        <authorList>
            <consortium name="Ensembl"/>
        </authorList>
    </citation>
    <scope>IDENTIFICATION</scope>
</reference>
<feature type="disulfide bond" evidence="11">
    <location>
        <begin position="362"/>
        <end position="404"/>
    </location>
</feature>
<feature type="domain" description="Calcineurin-like phosphoesterase" evidence="13">
    <location>
        <begin position="180"/>
        <end position="433"/>
    </location>
</feature>
<evidence type="ECO:0000256" key="5">
    <source>
        <dbReference type="ARBA" id="ARBA00022729"/>
    </source>
</evidence>
<dbReference type="CDD" id="cd00842">
    <property type="entry name" value="MPP_ASMase"/>
    <property type="match status" value="1"/>
</dbReference>
<feature type="disulfide bond" evidence="11">
    <location>
        <begin position="208"/>
        <end position="228"/>
    </location>
</feature>
<feature type="binding site" evidence="10">
    <location>
        <position position="255"/>
    </location>
    <ligand>
        <name>Zn(2+)</name>
        <dbReference type="ChEBI" id="CHEBI:29105"/>
        <label>2</label>
    </ligand>
</feature>
<evidence type="ECO:0000259" key="13">
    <source>
        <dbReference type="Pfam" id="PF00149"/>
    </source>
</evidence>
<dbReference type="HOGENOM" id="CLU_014743_3_0_1"/>
<evidence type="ECO:0000256" key="2">
    <source>
        <dbReference type="ARBA" id="ARBA00008234"/>
    </source>
</evidence>
<dbReference type="InterPro" id="IPR004843">
    <property type="entry name" value="Calcineurin-like_PHP"/>
</dbReference>
<keyword evidence="4 10" id="KW-0479">Metal-binding</keyword>
<accession>H2Y9D0</accession>
<evidence type="ECO:0000256" key="10">
    <source>
        <dbReference type="PIRSR" id="PIRSR000948-1"/>
    </source>
</evidence>
<dbReference type="PANTHER" id="PTHR10340:SF58">
    <property type="entry name" value="SPHINGOMYELIN PHOSPHODIESTERASE A"/>
    <property type="match status" value="1"/>
</dbReference>
<dbReference type="FunFam" id="3.60.21.10:FF:000092">
    <property type="entry name" value="Sphingomyelin phosphodiesterase"/>
    <property type="match status" value="1"/>
</dbReference>
<keyword evidence="5 12" id="KW-0732">Signal</keyword>
<keyword evidence="6 9" id="KW-0378">Hydrolase</keyword>
<feature type="binding site" evidence="10">
    <location>
        <position position="430"/>
    </location>
    <ligand>
        <name>Zn(2+)</name>
        <dbReference type="ChEBI" id="CHEBI:29105"/>
        <label>2</label>
    </ligand>
</feature>
<keyword evidence="9" id="KW-0326">Glycosidase</keyword>
<dbReference type="Ensembl" id="ENSCSAVT00000001962.1">
    <property type="protein sequence ID" value="ENSCSAVP00000001928.1"/>
    <property type="gene ID" value="ENSCSAVG00000001124.1"/>
</dbReference>
<evidence type="ECO:0000313" key="15">
    <source>
        <dbReference type="Ensembl" id="ENSCSAVP00000001928.1"/>
    </source>
</evidence>
<feature type="signal peptide" evidence="12">
    <location>
        <begin position="1"/>
        <end position="21"/>
    </location>
</feature>
<reference evidence="16" key="1">
    <citation type="submission" date="2003-08" db="EMBL/GenBank/DDBJ databases">
        <authorList>
            <person name="Birren B."/>
            <person name="Nusbaum C."/>
            <person name="Abebe A."/>
            <person name="Abouelleil A."/>
            <person name="Adekoya E."/>
            <person name="Ait-zahra M."/>
            <person name="Allen N."/>
            <person name="Allen T."/>
            <person name="An P."/>
            <person name="Anderson M."/>
            <person name="Anderson S."/>
            <person name="Arachchi H."/>
            <person name="Armbruster J."/>
            <person name="Bachantsang P."/>
            <person name="Baldwin J."/>
            <person name="Barry A."/>
            <person name="Bayul T."/>
            <person name="Blitshsteyn B."/>
            <person name="Bloom T."/>
            <person name="Blye J."/>
            <person name="Boguslavskiy L."/>
            <person name="Borowsky M."/>
            <person name="Boukhgalter B."/>
            <person name="Brunache A."/>
            <person name="Butler J."/>
            <person name="Calixte N."/>
            <person name="Calvo S."/>
            <person name="Camarata J."/>
            <person name="Campo K."/>
            <person name="Chang J."/>
            <person name="Cheshatsang Y."/>
            <person name="Citroen M."/>
            <person name="Collymore A."/>
            <person name="Considine T."/>
            <person name="Cook A."/>
            <person name="Cooke P."/>
            <person name="Corum B."/>
            <person name="Cuomo C."/>
            <person name="David R."/>
            <person name="Dawoe T."/>
            <person name="Degray S."/>
            <person name="Dodge S."/>
            <person name="Dooley K."/>
            <person name="Dorje P."/>
            <person name="Dorjee K."/>
            <person name="Dorris L."/>
            <person name="Duffey N."/>
            <person name="Dupes A."/>
            <person name="Elkins T."/>
            <person name="Engels R."/>
            <person name="Erickson J."/>
            <person name="Farina A."/>
            <person name="Faro S."/>
            <person name="Ferreira P."/>
            <person name="Fischer H."/>
            <person name="Fitzgerald M."/>
            <person name="Foley K."/>
            <person name="Gage D."/>
            <person name="Galagan J."/>
            <person name="Gearin G."/>
            <person name="Gnerre S."/>
            <person name="Gnirke A."/>
            <person name="Goyette A."/>
            <person name="Graham J."/>
            <person name="Grandbois E."/>
            <person name="Gyaltsen K."/>
            <person name="Hafez N."/>
            <person name="Hagopian D."/>
            <person name="Hagos B."/>
            <person name="Hall J."/>
            <person name="Hatcher B."/>
            <person name="Heller A."/>
            <person name="Higgins H."/>
            <person name="Honan T."/>
            <person name="Horn A."/>
            <person name="Houde N."/>
            <person name="Hughes L."/>
            <person name="Hulme W."/>
            <person name="Husby E."/>
            <person name="Iliev I."/>
            <person name="Jaffe D."/>
            <person name="Jones C."/>
            <person name="Kamal M."/>
            <person name="Kamat A."/>
            <person name="Kamvysselis M."/>
            <person name="Karlsson E."/>
            <person name="Kells C."/>
            <person name="Kieu A."/>
            <person name="Kisner P."/>
            <person name="Kodira C."/>
            <person name="Kulbokas E."/>
            <person name="Labutti K."/>
            <person name="Lama D."/>
            <person name="Landers T."/>
            <person name="Leger J."/>
            <person name="Levine S."/>
            <person name="Lewis D."/>
            <person name="Lewis T."/>
            <person name="Lindblad-toh K."/>
            <person name="Liu X."/>
            <person name="Lokyitsang T."/>
            <person name="Lokyitsang Y."/>
            <person name="Lucien O."/>
            <person name="Lui A."/>
            <person name="Ma L.J."/>
            <person name="Mabbitt R."/>
            <person name="Macdonald J."/>
            <person name="Maclean C."/>
            <person name="Major J."/>
            <person name="Manning J."/>
            <person name="Marabella R."/>
            <person name="Maru K."/>
            <person name="Matthews C."/>
            <person name="Mauceli E."/>
            <person name="Mccarthy M."/>
            <person name="Mcdonough S."/>
            <person name="Mcghee T."/>
            <person name="Meldrim J."/>
            <person name="Meneus L."/>
            <person name="Mesirov J."/>
            <person name="Mihalev A."/>
            <person name="Mihova T."/>
            <person name="Mikkelsen T."/>
            <person name="Mlenga V."/>
            <person name="Moru K."/>
            <person name="Mozes J."/>
            <person name="Mulrain L."/>
            <person name="Munson G."/>
            <person name="Naylor J."/>
            <person name="Newes C."/>
            <person name="Nguyen C."/>
            <person name="Nguyen N."/>
            <person name="Nguyen T."/>
            <person name="Nicol R."/>
            <person name="Nielsen C."/>
            <person name="Nizzari M."/>
            <person name="Norbu C."/>
            <person name="Norbu N."/>
            <person name="O'donnell P."/>
            <person name="Okoawo O."/>
            <person name="O'leary S."/>
            <person name="Omotosho B."/>
            <person name="O'neill K."/>
            <person name="Osman S."/>
            <person name="Parker S."/>
            <person name="Perrin D."/>
            <person name="Phunkhang P."/>
            <person name="Piqani B."/>
            <person name="Purcell S."/>
            <person name="Rachupka T."/>
            <person name="Ramasamy U."/>
            <person name="Rameau R."/>
            <person name="Ray V."/>
            <person name="Raymond C."/>
            <person name="Retta R."/>
            <person name="Richardson S."/>
            <person name="Rise C."/>
            <person name="Rodriguez J."/>
            <person name="Rogers J."/>
            <person name="Rogov P."/>
            <person name="Rutman M."/>
            <person name="Schupbach R."/>
            <person name="Seaman C."/>
            <person name="Settipalli S."/>
            <person name="Sharpe T."/>
            <person name="Sheridan J."/>
            <person name="Sherpa N."/>
            <person name="Shi J."/>
            <person name="Smirnov S."/>
            <person name="Smith C."/>
            <person name="Sougnez C."/>
            <person name="Spencer B."/>
            <person name="Stalker J."/>
            <person name="Stange-thomann N."/>
            <person name="Stavropoulos S."/>
            <person name="Stetson K."/>
            <person name="Stone C."/>
            <person name="Stone S."/>
            <person name="Stubbs M."/>
            <person name="Talamas J."/>
            <person name="Tchuinga P."/>
            <person name="Tenzing P."/>
            <person name="Tesfaye S."/>
            <person name="Theodore J."/>
            <person name="Thoulutsang Y."/>
            <person name="Topham K."/>
            <person name="Towey S."/>
            <person name="Tsamla T."/>
            <person name="Tsomo N."/>
            <person name="Vallee D."/>
            <person name="Vassiliev H."/>
            <person name="Venkataraman V."/>
            <person name="Vinson J."/>
            <person name="Vo A."/>
            <person name="Wade C."/>
            <person name="Wang S."/>
            <person name="Wangchuk T."/>
            <person name="Wangdi T."/>
            <person name="Whittaker C."/>
            <person name="Wilkinson J."/>
            <person name="Wu Y."/>
            <person name="Wyman D."/>
            <person name="Yadav S."/>
            <person name="Yang S."/>
            <person name="Yang X."/>
            <person name="Yeager S."/>
            <person name="Yee E."/>
            <person name="Young G."/>
            <person name="Zainoun J."/>
            <person name="Zembeck L."/>
            <person name="Zimmer A."/>
            <person name="Zody M."/>
            <person name="Lander E."/>
        </authorList>
    </citation>
    <scope>NUCLEOTIDE SEQUENCE [LARGE SCALE GENOMIC DNA]</scope>
</reference>
<feature type="chain" id="PRO_5003577440" description="Sphingomyelin phosphodiesterase" evidence="12">
    <location>
        <begin position="22"/>
        <end position="572"/>
    </location>
</feature>
<comment type="function">
    <text evidence="9">Converts sphingomyelin to ceramide.</text>
</comment>
<evidence type="ECO:0000313" key="16">
    <source>
        <dbReference type="Proteomes" id="UP000007875"/>
    </source>
</evidence>
<organism evidence="15 16">
    <name type="scientific">Ciona savignyi</name>
    <name type="common">Pacific transparent sea squirt</name>
    <dbReference type="NCBI Taxonomy" id="51511"/>
    <lineage>
        <taxon>Eukaryota</taxon>
        <taxon>Metazoa</taxon>
        <taxon>Chordata</taxon>
        <taxon>Tunicata</taxon>
        <taxon>Ascidiacea</taxon>
        <taxon>Phlebobranchia</taxon>
        <taxon>Cionidae</taxon>
        <taxon>Ciona</taxon>
    </lineage>
</organism>
<reference evidence="15" key="2">
    <citation type="submission" date="2025-08" db="UniProtKB">
        <authorList>
            <consortium name="Ensembl"/>
        </authorList>
    </citation>
    <scope>IDENTIFICATION</scope>
</reference>
<keyword evidence="7 10" id="KW-0862">Zinc</keyword>
<dbReference type="AlphaFoldDB" id="H2Y9D0"/>
<dbReference type="PIRSF" id="PIRSF000948">
    <property type="entry name" value="Sphingomy_PDE"/>
    <property type="match status" value="1"/>
</dbReference>
<dbReference type="GeneTree" id="ENSGT00950000183182"/>
<dbReference type="GO" id="GO:0004767">
    <property type="term" value="F:sphingomyelin phosphodiesterase activity"/>
    <property type="evidence" value="ECO:0007669"/>
    <property type="project" value="UniProtKB-UniRule"/>
</dbReference>
<dbReference type="InterPro" id="IPR011160">
    <property type="entry name" value="Sphingomy_PDE"/>
</dbReference>
<feature type="disulfide bond" evidence="11">
    <location>
        <begin position="202"/>
        <end position="207"/>
    </location>
</feature>
<dbReference type="GO" id="GO:0006685">
    <property type="term" value="P:sphingomyelin catabolic process"/>
    <property type="evidence" value="ECO:0007669"/>
    <property type="project" value="UniProtKB-UniRule"/>
</dbReference>
<evidence type="ECO:0000256" key="8">
    <source>
        <dbReference type="ARBA" id="ARBA00023180"/>
    </source>
</evidence>
<dbReference type="OMA" id="HNVTVAM"/>
<dbReference type="Proteomes" id="UP000007875">
    <property type="component" value="Unassembled WGS sequence"/>
</dbReference>
<feature type="disulfide bond" evidence="11">
    <location>
        <begin position="72"/>
        <end position="138"/>
    </location>
</feature>
<dbReference type="PANTHER" id="PTHR10340">
    <property type="entry name" value="SPHINGOMYELIN PHOSPHODIESTERASE"/>
    <property type="match status" value="1"/>
</dbReference>
<name>H2Y9D0_CIOSA</name>
<feature type="disulfide bond" evidence="11">
    <location>
        <begin position="551"/>
        <end position="555"/>
    </location>
</feature>
<feature type="disulfide bond" evidence="11">
    <location>
        <begin position="101"/>
        <end position="112"/>
    </location>
</feature>
<feature type="binding site" evidence="10">
    <location>
        <position position="255"/>
    </location>
    <ligand>
        <name>Zn(2+)</name>
        <dbReference type="ChEBI" id="CHEBI:29105"/>
        <label>1</label>
    </ligand>
</feature>
<dbReference type="Pfam" id="PF19272">
    <property type="entry name" value="ASMase_C"/>
    <property type="match status" value="1"/>
</dbReference>
<evidence type="ECO:0000256" key="7">
    <source>
        <dbReference type="ARBA" id="ARBA00022833"/>
    </source>
</evidence>
<feature type="binding site" evidence="10">
    <location>
        <position position="189"/>
    </location>
    <ligand>
        <name>Zn(2+)</name>
        <dbReference type="ChEBI" id="CHEBI:29105"/>
        <label>1</label>
    </ligand>
</feature>
<dbReference type="SUPFAM" id="SSF56300">
    <property type="entry name" value="Metallo-dependent phosphatases"/>
    <property type="match status" value="1"/>
</dbReference>
<evidence type="ECO:0000259" key="14">
    <source>
        <dbReference type="Pfam" id="PF19272"/>
    </source>
</evidence>
<feature type="binding site" evidence="10">
    <location>
        <position position="187"/>
    </location>
    <ligand>
        <name>Zn(2+)</name>
        <dbReference type="ChEBI" id="CHEBI:29105"/>
        <label>1</label>
    </ligand>
</feature>
<dbReference type="InterPro" id="IPR045473">
    <property type="entry name" value="ASM_C"/>
</dbReference>
<protein>
    <recommendedName>
        <fullName evidence="9">Sphingomyelin phosphodiesterase</fullName>
    </recommendedName>
</protein>
<feature type="domain" description="Sphingomyelin phosphodiesterase C-terminal" evidence="14">
    <location>
        <begin position="448"/>
        <end position="569"/>
    </location>
</feature>
<feature type="binding site" evidence="10">
    <location>
        <position position="432"/>
    </location>
    <ligand>
        <name>Zn(2+)</name>
        <dbReference type="ChEBI" id="CHEBI:29105"/>
        <label>1</label>
    </ligand>
</feature>
<dbReference type="eggNOG" id="KOG3770">
    <property type="taxonomic scope" value="Eukaryota"/>
</dbReference>
<keyword evidence="8" id="KW-0325">Glycoprotein</keyword>
<dbReference type="GO" id="GO:0016798">
    <property type="term" value="F:hydrolase activity, acting on glycosyl bonds"/>
    <property type="evidence" value="ECO:0007669"/>
    <property type="project" value="UniProtKB-KW"/>
</dbReference>
<dbReference type="InterPro" id="IPR041805">
    <property type="entry name" value="ASMase/PPN1_MPP"/>
</dbReference>
<dbReference type="InterPro" id="IPR029052">
    <property type="entry name" value="Metallo-depent_PP-like"/>
</dbReference>
<keyword evidence="11" id="KW-1015">Disulfide bond</keyword>
<dbReference type="Gene3D" id="3.60.21.10">
    <property type="match status" value="1"/>
</dbReference>
<dbReference type="Pfam" id="PF00149">
    <property type="entry name" value="Metallophos"/>
    <property type="match status" value="1"/>
</dbReference>
<comment type="cofactor">
    <cofactor evidence="10">
        <name>Zn(2+)</name>
        <dbReference type="ChEBI" id="CHEBI:29105"/>
    </cofactor>
    <text evidence="10">Binds 2 Zn(2+) ions per subunit.</text>
</comment>
<sequence length="572" mass="65107">NSIMMQPVLICVSICFVMVSALPLLQPNHLHFISSSQHISEEHVHDINNAFNKAQLMTKHYNQEFSLECTACKVALDAALWKYRTANGTYPGLPKFIISMCEYLKIETRSVCTGMIHLLQNETLFLLQKLQLSGTKLCGLLFPTTCPGYANDLSWNHKKWVVPVPKPHLGKQSKPSLGKLKVLQLSDIHIDLQYKPGSHSNCKEPLCCRSNDGAGLSEAGFWGTAANCDTPYWTFENLLQHVSKQKFDYILWTGDLPAHNDWNQSRTAQIYLLNNLTNLLTHYFPTTPVYPALGNHESSPVNSFPPNYITGYNSISWLYDTLAKVWAPWLSPDAIKTVKQSGFYTMLVKPGLRMVSLNMNYCNSMNFWMLLDPADPNGELAWLVQTLAAAEENGEVIKIGGGDCLQVWRNNYHNIVARFSKIIAAQFFGHTHKDEIEIQYNDSTLTHPISMAYISPSVTTYTKLFPGYRTYEMDKGTWEILDHSTYILNLTKANAQSPHWEFEYSAKAEYNLTSLSLKSWHQLYQSWLRGSDSFLKYYRNYYKGNVPSENCDTNCRLKLLCLIQTGNYTSPC</sequence>
<evidence type="ECO:0000256" key="9">
    <source>
        <dbReference type="PIRNR" id="PIRNR000948"/>
    </source>
</evidence>
<evidence type="ECO:0000256" key="6">
    <source>
        <dbReference type="ARBA" id="ARBA00022801"/>
    </source>
</evidence>
<keyword evidence="3" id="KW-0964">Secreted</keyword>
<comment type="similarity">
    <text evidence="2 9">Belongs to the acid sphingomyelinase family.</text>
</comment>
<evidence type="ECO:0000256" key="12">
    <source>
        <dbReference type="SAM" id="SignalP"/>
    </source>
</evidence>
<dbReference type="GO" id="GO:0005576">
    <property type="term" value="C:extracellular region"/>
    <property type="evidence" value="ECO:0007669"/>
    <property type="project" value="UniProtKB-SubCell"/>
</dbReference>
<evidence type="ECO:0000256" key="3">
    <source>
        <dbReference type="ARBA" id="ARBA00022525"/>
    </source>
</evidence>
<feature type="binding site" evidence="10">
    <location>
        <position position="295"/>
    </location>
    <ligand>
        <name>Zn(2+)</name>
        <dbReference type="ChEBI" id="CHEBI:29105"/>
        <label>2</label>
    </ligand>
</feature>
<dbReference type="InParanoid" id="H2Y9D0"/>
<comment type="subcellular location">
    <subcellularLocation>
        <location evidence="1">Secreted</location>
    </subcellularLocation>
</comment>
<dbReference type="GO" id="GO:0016020">
    <property type="term" value="C:membrane"/>
    <property type="evidence" value="ECO:0007669"/>
    <property type="project" value="GOC"/>
</dbReference>
<evidence type="ECO:0000256" key="1">
    <source>
        <dbReference type="ARBA" id="ARBA00004613"/>
    </source>
</evidence>
<evidence type="ECO:0000256" key="4">
    <source>
        <dbReference type="ARBA" id="ARBA00022723"/>
    </source>
</evidence>
<dbReference type="GO" id="GO:0046872">
    <property type="term" value="F:metal ion binding"/>
    <property type="evidence" value="ECO:0007669"/>
    <property type="project" value="UniProtKB-KW"/>
</dbReference>
<proteinExistence type="inferred from homology"/>
<feature type="disulfide bond" evidence="11">
    <location>
        <begin position="69"/>
        <end position="146"/>
    </location>
</feature>
<evidence type="ECO:0000256" key="11">
    <source>
        <dbReference type="PIRSR" id="PIRSR000948-2"/>
    </source>
</evidence>